<dbReference type="EMBL" id="MFMQ01000076">
    <property type="protein sequence ID" value="OGG91026.1"/>
    <property type="molecule type" value="Genomic_DNA"/>
</dbReference>
<evidence type="ECO:0000313" key="3">
    <source>
        <dbReference type="Proteomes" id="UP000178601"/>
    </source>
</evidence>
<dbReference type="AlphaFoldDB" id="A0A1F6FYT2"/>
<keyword evidence="1" id="KW-0472">Membrane</keyword>
<evidence type="ECO:0000256" key="1">
    <source>
        <dbReference type="SAM" id="Phobius"/>
    </source>
</evidence>
<accession>A0A1F6FYT2</accession>
<sequence>MMCIGREVCSRGSESRDQQTHYKYYQINNFRFMWQNYVNAFLGFCLVVVAFLGLTGITLAWTLGILGAAIIVFGIWGAGVLSTESETKVRHA</sequence>
<keyword evidence="1" id="KW-1133">Transmembrane helix</keyword>
<reference evidence="2 3" key="1">
    <citation type="journal article" date="2016" name="Nat. Commun.">
        <title>Thousands of microbial genomes shed light on interconnected biogeochemical processes in an aquifer system.</title>
        <authorList>
            <person name="Anantharaman K."/>
            <person name="Brown C.T."/>
            <person name="Hug L.A."/>
            <person name="Sharon I."/>
            <person name="Castelle C.J."/>
            <person name="Probst A.J."/>
            <person name="Thomas B.C."/>
            <person name="Singh A."/>
            <person name="Wilkins M.J."/>
            <person name="Karaoz U."/>
            <person name="Brodie E.L."/>
            <person name="Williams K.H."/>
            <person name="Hubbard S.S."/>
            <person name="Banfield J.F."/>
        </authorList>
    </citation>
    <scope>NUCLEOTIDE SEQUENCE [LARGE SCALE GENOMIC DNA]</scope>
</reference>
<feature type="transmembrane region" description="Helical" evidence="1">
    <location>
        <begin position="60"/>
        <end position="81"/>
    </location>
</feature>
<comment type="caution">
    <text evidence="2">The sequence shown here is derived from an EMBL/GenBank/DDBJ whole genome shotgun (WGS) entry which is preliminary data.</text>
</comment>
<gene>
    <name evidence="2" type="ORF">A3H16_03785</name>
</gene>
<proteinExistence type="predicted"/>
<protein>
    <submittedName>
        <fullName evidence="2">Uncharacterized protein</fullName>
    </submittedName>
</protein>
<dbReference type="Proteomes" id="UP000178601">
    <property type="component" value="Unassembled WGS sequence"/>
</dbReference>
<feature type="transmembrane region" description="Helical" evidence="1">
    <location>
        <begin position="37"/>
        <end position="54"/>
    </location>
</feature>
<evidence type="ECO:0000313" key="2">
    <source>
        <dbReference type="EMBL" id="OGG91026.1"/>
    </source>
</evidence>
<organism evidence="2 3">
    <name type="scientific">Candidatus Kaiserbacteria bacterium RIFCSPLOWO2_12_FULL_53_8</name>
    <dbReference type="NCBI Taxonomy" id="1798529"/>
    <lineage>
        <taxon>Bacteria</taxon>
        <taxon>Candidatus Kaiseribacteriota</taxon>
    </lineage>
</organism>
<name>A0A1F6FYT2_9BACT</name>
<keyword evidence="1" id="KW-0812">Transmembrane</keyword>